<dbReference type="AlphaFoldDB" id="A0A1F7RX54"/>
<protein>
    <recommendedName>
        <fullName evidence="3">Big-1 domain-containing protein</fullName>
    </recommendedName>
</protein>
<dbReference type="SUPFAM" id="SSF49373">
    <property type="entry name" value="Invasin/intimin cell-adhesion fragments"/>
    <property type="match status" value="4"/>
</dbReference>
<feature type="domain" description="Big-1" evidence="3">
    <location>
        <begin position="40"/>
        <end position="143"/>
    </location>
</feature>
<dbReference type="EMBL" id="MGDF01000061">
    <property type="protein sequence ID" value="OGL46132.1"/>
    <property type="molecule type" value="Genomic_DNA"/>
</dbReference>
<evidence type="ECO:0000313" key="4">
    <source>
        <dbReference type="EMBL" id="OGL46132.1"/>
    </source>
</evidence>
<dbReference type="PANTHER" id="PTHR39576:SF1">
    <property type="entry name" value="INVASIN"/>
    <property type="match status" value="1"/>
</dbReference>
<dbReference type="PANTHER" id="PTHR39576">
    <property type="entry name" value="ATTACHING AND EFFACING PROTEIN HOMOLOG-RELATED-RELATED"/>
    <property type="match status" value="1"/>
</dbReference>
<proteinExistence type="inferred from homology"/>
<dbReference type="SMART" id="SM00634">
    <property type="entry name" value="BID_1"/>
    <property type="match status" value="4"/>
</dbReference>
<evidence type="ECO:0000256" key="2">
    <source>
        <dbReference type="SAM" id="MobiDB-lite"/>
    </source>
</evidence>
<dbReference type="InterPro" id="IPR013783">
    <property type="entry name" value="Ig-like_fold"/>
</dbReference>
<name>A0A1F7RX54_9BACT</name>
<organism evidence="4 5">
    <name type="scientific">Candidatus Schekmanbacteria bacterium RBG_16_38_11</name>
    <dbReference type="NCBI Taxonomy" id="1817880"/>
    <lineage>
        <taxon>Bacteria</taxon>
        <taxon>Candidatus Schekmaniibacteriota</taxon>
    </lineage>
</organism>
<comment type="similarity">
    <text evidence="1">Belongs to the intimin/invasin family.</text>
</comment>
<dbReference type="PROSITE" id="PS51127">
    <property type="entry name" value="BIG1"/>
    <property type="match status" value="2"/>
</dbReference>
<evidence type="ECO:0000256" key="1">
    <source>
        <dbReference type="ARBA" id="ARBA00010116"/>
    </source>
</evidence>
<evidence type="ECO:0000259" key="3">
    <source>
        <dbReference type="PROSITE" id="PS51127"/>
    </source>
</evidence>
<dbReference type="InterPro" id="IPR051715">
    <property type="entry name" value="Intimin-Invasin_domain"/>
</dbReference>
<dbReference type="InterPro" id="IPR008964">
    <property type="entry name" value="Invasin/intimin_cell_adhesion"/>
</dbReference>
<feature type="domain" description="Big-1" evidence="3">
    <location>
        <begin position="144"/>
        <end position="232"/>
    </location>
</feature>
<dbReference type="Proteomes" id="UP000178435">
    <property type="component" value="Unassembled WGS sequence"/>
</dbReference>
<reference evidence="4 5" key="1">
    <citation type="journal article" date="2016" name="Nat. Commun.">
        <title>Thousands of microbial genomes shed light on interconnected biogeochemical processes in an aquifer system.</title>
        <authorList>
            <person name="Anantharaman K."/>
            <person name="Brown C.T."/>
            <person name="Hug L.A."/>
            <person name="Sharon I."/>
            <person name="Castelle C.J."/>
            <person name="Probst A.J."/>
            <person name="Thomas B.C."/>
            <person name="Singh A."/>
            <person name="Wilkins M.J."/>
            <person name="Karaoz U."/>
            <person name="Brodie E.L."/>
            <person name="Williams K.H."/>
            <person name="Hubbard S.S."/>
            <person name="Banfield J.F."/>
        </authorList>
    </citation>
    <scope>NUCLEOTIDE SEQUENCE [LARGE SCALE GENOMIC DNA]</scope>
</reference>
<feature type="compositionally biased region" description="Acidic residues" evidence="2">
    <location>
        <begin position="644"/>
        <end position="693"/>
    </location>
</feature>
<sequence>MLSKTKKGNFLINSLLILTLALFYFIYSPPAKASNIKKYIITLSSDKKIIDGDGVSSATITAKVKDRKKKPVSGVDVLFSIPSGQGTLSAASATTDADGIASVTLTSTKAGRVYVLGKIEGAKLTGKRLISVRVMPSTNLTFTLTLTVDKPSIKADGQSTATVQALLRNDKNNPVVGETITFEAEHGTITASGITNSSGIATATITSDTFNGDVTITAKSNDLTATTSIKFVPAGLLKLSVSGSPATIPSDDTTTSEITATLTDSTNNPVSGKTINFSNALDVDGDGTISAGDTLNFGTLSATSGVTDVNGQVKGITISAASSGSIVIQAEVEGISANVVLLAVPPAEVKGVTVTATDSKILVNGGSTLITATFQNVTSGTATFTTTLGYFTSSAIIPITVSINSSGIATATLTSGTLTGKATVKVFTVVDNEPIENTTSVTIFSNTPATIEVTSSSYNIKVNTGTSVITAEARDAFDNPVADQEIQFYIENSTGGGESLDPGTKVTDENGVASVNFKAGGLTTSSINRVKIKAFLVNTPSISSSTFLTISGKPHYLSISAADLPEEAGPNFKLSVSALVSDIHGNPVADGTSVNFGVAITRLVDLKFKPSGAPYGFLINTEDTNKDGQHNNIDEDTNGNLILDTEDTDSDGILDPGEDTDSDGILDTEDTDSDGILDPGEDTDSDGILDTEDTNSNKKMDIDKDVNGNGIVDFIEDVNANGQLDGGEDLNGNGKLDRTLSTTNVVITRDSTTSEAIAQATLTYGINLKARYQVLISAEADGVVTDQYIVLPDEGHKEQVGSTEETIIVPLKQSDFKVLDTK</sequence>
<feature type="region of interest" description="Disordered" evidence="2">
    <location>
        <begin position="622"/>
        <end position="700"/>
    </location>
</feature>
<dbReference type="Pfam" id="PF02369">
    <property type="entry name" value="Big_1"/>
    <property type="match status" value="2"/>
</dbReference>
<accession>A0A1F7RX54</accession>
<dbReference type="GO" id="GO:0009279">
    <property type="term" value="C:cell outer membrane"/>
    <property type="evidence" value="ECO:0007669"/>
    <property type="project" value="TreeGrafter"/>
</dbReference>
<evidence type="ECO:0000313" key="5">
    <source>
        <dbReference type="Proteomes" id="UP000178435"/>
    </source>
</evidence>
<dbReference type="InterPro" id="IPR003344">
    <property type="entry name" value="Big_1_dom"/>
</dbReference>
<gene>
    <name evidence="4" type="ORF">A2149_09730</name>
</gene>
<feature type="compositionally biased region" description="Basic and acidic residues" evidence="2">
    <location>
        <begin position="623"/>
        <end position="633"/>
    </location>
</feature>
<comment type="caution">
    <text evidence="4">The sequence shown here is derived from an EMBL/GenBank/DDBJ whole genome shotgun (WGS) entry which is preliminary data.</text>
</comment>
<dbReference type="Gene3D" id="2.60.40.10">
    <property type="entry name" value="Immunoglobulins"/>
    <property type="match status" value="4"/>
</dbReference>